<feature type="compositionally biased region" description="Gly residues" evidence="1">
    <location>
        <begin position="54"/>
        <end position="73"/>
    </location>
</feature>
<feature type="region of interest" description="Disordered" evidence="1">
    <location>
        <begin position="44"/>
        <end position="93"/>
    </location>
</feature>
<evidence type="ECO:0000313" key="3">
    <source>
        <dbReference type="EMBL" id="MDQ0415624.1"/>
    </source>
</evidence>
<gene>
    <name evidence="3" type="ORF">J2S25_003851</name>
</gene>
<keyword evidence="2" id="KW-0732">Signal</keyword>
<accession>A0ABU0G0A6</accession>
<comment type="caution">
    <text evidence="3">The sequence shown here is derived from an EMBL/GenBank/DDBJ whole genome shotgun (WGS) entry which is preliminary data.</text>
</comment>
<sequence>MNKKFMISTVAAIGLLTGGGILLANASSPAPQENTIQTTQADETNTNTQVQGQQGKGQQGQGHQGQGQQGQGKGHNQVKPDLSQATSDHPSLSLVDPSLQEMLDFAIRDEYFALAEYEIIMEQFNVDSPFSNISEAEQHHIDLLVPLFSEYQLPMPEDTSKVEIPETLKEVYQMGVQAEIDNIKMYEFFLEQPDLPADVKDVFGKLMNASYNHLNAFQTELDKL</sequence>
<dbReference type="RefSeq" id="WP_307192601.1">
    <property type="nucleotide sequence ID" value="NZ_JAUSUN010000041.1"/>
</dbReference>
<evidence type="ECO:0000256" key="1">
    <source>
        <dbReference type="SAM" id="MobiDB-lite"/>
    </source>
</evidence>
<dbReference type="CDD" id="cd01048">
    <property type="entry name" value="Ferritin_like_AB2"/>
    <property type="match status" value="1"/>
</dbReference>
<dbReference type="InterPro" id="IPR012347">
    <property type="entry name" value="Ferritin-like"/>
</dbReference>
<dbReference type="EMBL" id="JAUSUN010000041">
    <property type="protein sequence ID" value="MDQ0415624.1"/>
    <property type="molecule type" value="Genomic_DNA"/>
</dbReference>
<organism evidence="3 4">
    <name type="scientific">Mesobacillus stamsii</name>
    <dbReference type="NCBI Taxonomy" id="225347"/>
    <lineage>
        <taxon>Bacteria</taxon>
        <taxon>Bacillati</taxon>
        <taxon>Bacillota</taxon>
        <taxon>Bacilli</taxon>
        <taxon>Bacillales</taxon>
        <taxon>Bacillaceae</taxon>
        <taxon>Mesobacillus</taxon>
    </lineage>
</organism>
<evidence type="ECO:0000313" key="4">
    <source>
        <dbReference type="Proteomes" id="UP001242313"/>
    </source>
</evidence>
<keyword evidence="4" id="KW-1185">Reference proteome</keyword>
<evidence type="ECO:0008006" key="5">
    <source>
        <dbReference type="Google" id="ProtNLM"/>
    </source>
</evidence>
<reference evidence="3 4" key="1">
    <citation type="submission" date="2023-07" db="EMBL/GenBank/DDBJ databases">
        <title>Genomic Encyclopedia of Type Strains, Phase IV (KMG-IV): sequencing the most valuable type-strain genomes for metagenomic binning, comparative biology and taxonomic classification.</title>
        <authorList>
            <person name="Goeker M."/>
        </authorList>
    </citation>
    <scope>NUCLEOTIDE SEQUENCE [LARGE SCALE GENOMIC DNA]</scope>
    <source>
        <strain evidence="3 4">DSM 19598</strain>
    </source>
</reference>
<name>A0ABU0G0A6_9BACI</name>
<dbReference type="InterPro" id="IPR019243">
    <property type="entry name" value="DUF2202"/>
</dbReference>
<evidence type="ECO:0000256" key="2">
    <source>
        <dbReference type="SAM" id="SignalP"/>
    </source>
</evidence>
<dbReference type="Gene3D" id="1.20.1260.10">
    <property type="match status" value="1"/>
</dbReference>
<dbReference type="Proteomes" id="UP001242313">
    <property type="component" value="Unassembled WGS sequence"/>
</dbReference>
<dbReference type="SUPFAM" id="SSF47240">
    <property type="entry name" value="Ferritin-like"/>
    <property type="match status" value="1"/>
</dbReference>
<protein>
    <recommendedName>
        <fullName evidence="5">DUF2202 domain-containing protein</fullName>
    </recommendedName>
</protein>
<feature type="chain" id="PRO_5047178650" description="DUF2202 domain-containing protein" evidence="2">
    <location>
        <begin position="27"/>
        <end position="224"/>
    </location>
</feature>
<proteinExistence type="predicted"/>
<feature type="signal peptide" evidence="2">
    <location>
        <begin position="1"/>
        <end position="26"/>
    </location>
</feature>
<dbReference type="InterPro" id="IPR009078">
    <property type="entry name" value="Ferritin-like_SF"/>
</dbReference>